<evidence type="ECO:0000313" key="2">
    <source>
        <dbReference type="Proteomes" id="UP000286288"/>
    </source>
</evidence>
<dbReference type="EMBL" id="QRMZ01000021">
    <property type="protein sequence ID" value="RHK05339.1"/>
    <property type="molecule type" value="Genomic_DNA"/>
</dbReference>
<accession>A0A415EPW4</accession>
<comment type="caution">
    <text evidence="1">The sequence shown here is derived from an EMBL/GenBank/DDBJ whole genome shotgun (WGS) entry which is preliminary data.</text>
</comment>
<organism evidence="1 2">
    <name type="scientific">Enterococcus casseliflavus</name>
    <name type="common">Enterococcus flavescens</name>
    <dbReference type="NCBI Taxonomy" id="37734"/>
    <lineage>
        <taxon>Bacteria</taxon>
        <taxon>Bacillati</taxon>
        <taxon>Bacillota</taxon>
        <taxon>Bacilli</taxon>
        <taxon>Lactobacillales</taxon>
        <taxon>Enterococcaceae</taxon>
        <taxon>Enterococcus</taxon>
    </lineage>
</organism>
<dbReference type="Proteomes" id="UP000286288">
    <property type="component" value="Unassembled WGS sequence"/>
</dbReference>
<protein>
    <submittedName>
        <fullName evidence="1">Uncharacterized protein</fullName>
    </submittedName>
</protein>
<reference evidence="1 2" key="1">
    <citation type="submission" date="2018-08" db="EMBL/GenBank/DDBJ databases">
        <title>A genome reference for cultivated species of the human gut microbiota.</title>
        <authorList>
            <person name="Zou Y."/>
            <person name="Xue W."/>
            <person name="Luo G."/>
        </authorList>
    </citation>
    <scope>NUCLEOTIDE SEQUENCE [LARGE SCALE GENOMIC DNA]</scope>
    <source>
        <strain evidence="1 2">AF48-16</strain>
    </source>
</reference>
<evidence type="ECO:0000313" key="1">
    <source>
        <dbReference type="EMBL" id="RHK05339.1"/>
    </source>
</evidence>
<name>A0A415EPW4_ENTCA</name>
<dbReference type="AlphaFoldDB" id="A0A415EPW4"/>
<sequence length="93" mass="10272">MIVPFLFMGNRKTSKQKDGSIATEAKNGRIDPVLSSGGLLKKNRPRLLGEVQVCLMCFTSIRPSNLASTGKVHKAEFIQSVDRFGVFKTARVF</sequence>
<proteinExistence type="predicted"/>
<gene>
    <name evidence="1" type="ORF">DW084_14495</name>
</gene>